<organism evidence="1">
    <name type="scientific">marine metagenome</name>
    <dbReference type="NCBI Taxonomy" id="408172"/>
    <lineage>
        <taxon>unclassified sequences</taxon>
        <taxon>metagenomes</taxon>
        <taxon>ecological metagenomes</taxon>
    </lineage>
</organism>
<dbReference type="EMBL" id="UINC01028397">
    <property type="protein sequence ID" value="SVB09305.1"/>
    <property type="molecule type" value="Genomic_DNA"/>
</dbReference>
<dbReference type="InterPro" id="IPR023214">
    <property type="entry name" value="HAD_sf"/>
</dbReference>
<dbReference type="SUPFAM" id="SSF56784">
    <property type="entry name" value="HAD-like"/>
    <property type="match status" value="1"/>
</dbReference>
<dbReference type="InterPro" id="IPR036412">
    <property type="entry name" value="HAD-like_sf"/>
</dbReference>
<evidence type="ECO:0000313" key="1">
    <source>
        <dbReference type="EMBL" id="SVB09305.1"/>
    </source>
</evidence>
<dbReference type="InterPro" id="IPR023198">
    <property type="entry name" value="PGP-like_dom2"/>
</dbReference>
<protein>
    <submittedName>
        <fullName evidence="1">Uncharacterized protein</fullName>
    </submittedName>
</protein>
<reference evidence="1" key="1">
    <citation type="submission" date="2018-05" db="EMBL/GenBank/DDBJ databases">
        <authorList>
            <person name="Lanie J.A."/>
            <person name="Ng W.-L."/>
            <person name="Kazmierczak K.M."/>
            <person name="Andrzejewski T.M."/>
            <person name="Davidsen T.M."/>
            <person name="Wayne K.J."/>
            <person name="Tettelin H."/>
            <person name="Glass J.I."/>
            <person name="Rusch D."/>
            <person name="Podicherti R."/>
            <person name="Tsui H.-C.T."/>
            <person name="Winkler M.E."/>
        </authorList>
    </citation>
    <scope>NUCLEOTIDE SEQUENCE</scope>
</reference>
<name>A0A382B695_9ZZZZ</name>
<proteinExistence type="predicted"/>
<dbReference type="AlphaFoldDB" id="A0A382B695"/>
<feature type="non-terminal residue" evidence="1">
    <location>
        <position position="49"/>
    </location>
</feature>
<sequence>MLSIKTIIFDIGGVLLNIHPEKTLNFFENVTELSINQLQESIIWDIYYQ</sequence>
<dbReference type="Gene3D" id="1.10.150.240">
    <property type="entry name" value="Putative phosphatase, domain 2"/>
    <property type="match status" value="1"/>
</dbReference>
<dbReference type="Gene3D" id="3.40.50.1000">
    <property type="entry name" value="HAD superfamily/HAD-like"/>
    <property type="match status" value="1"/>
</dbReference>
<accession>A0A382B695</accession>
<gene>
    <name evidence="1" type="ORF">METZ01_LOCUS162159</name>
</gene>